<name>A0A341BIN9_NEOAA</name>
<dbReference type="InterPro" id="IPR050098">
    <property type="entry name" value="TFPI/VKTCI-like"/>
</dbReference>
<dbReference type="RefSeq" id="XP_024602616.1">
    <property type="nucleotide sequence ID" value="XM_024746848.1"/>
</dbReference>
<dbReference type="AlphaFoldDB" id="A0A341BIN9"/>
<feature type="domain" description="BPTI/Kunitz inhibitor" evidence="2">
    <location>
        <begin position="153"/>
        <end position="203"/>
    </location>
</feature>
<dbReference type="Pfam" id="PF00014">
    <property type="entry name" value="Kunitz_BPTI"/>
    <property type="match status" value="1"/>
</dbReference>
<evidence type="ECO:0000256" key="1">
    <source>
        <dbReference type="ARBA" id="ARBA00023157"/>
    </source>
</evidence>
<dbReference type="SMART" id="SM00131">
    <property type="entry name" value="KU"/>
    <property type="match status" value="1"/>
</dbReference>
<keyword evidence="1" id="KW-1015">Disulfide bond</keyword>
<accession>A0A341BIN9</accession>
<dbReference type="GO" id="GO:0004867">
    <property type="term" value="F:serine-type endopeptidase inhibitor activity"/>
    <property type="evidence" value="ECO:0007669"/>
    <property type="project" value="InterPro"/>
</dbReference>
<organism evidence="3 4">
    <name type="scientific">Neophocaena asiaeorientalis asiaeorientalis</name>
    <name type="common">Yangtze finless porpoise</name>
    <name type="synonym">Neophocaena phocaenoides subsp. asiaeorientalis</name>
    <dbReference type="NCBI Taxonomy" id="1706337"/>
    <lineage>
        <taxon>Eukaryota</taxon>
        <taxon>Metazoa</taxon>
        <taxon>Chordata</taxon>
        <taxon>Craniata</taxon>
        <taxon>Vertebrata</taxon>
        <taxon>Euteleostomi</taxon>
        <taxon>Mammalia</taxon>
        <taxon>Eutheria</taxon>
        <taxon>Laurasiatheria</taxon>
        <taxon>Artiodactyla</taxon>
        <taxon>Whippomorpha</taxon>
        <taxon>Cetacea</taxon>
        <taxon>Odontoceti</taxon>
        <taxon>Phocoenidae</taxon>
        <taxon>Neophocaena</taxon>
    </lineage>
</organism>
<dbReference type="FunFam" id="4.10.410.10:FF:000005">
    <property type="entry name" value="Pancreatic trypsin inhibitor"/>
    <property type="match status" value="1"/>
</dbReference>
<dbReference type="FunCoup" id="A0A341BIN9">
    <property type="interactions" value="2"/>
</dbReference>
<protein>
    <submittedName>
        <fullName evidence="4">Uncharacterized protein LOC112400874</fullName>
    </submittedName>
</protein>
<evidence type="ECO:0000259" key="2">
    <source>
        <dbReference type="PROSITE" id="PS50279"/>
    </source>
</evidence>
<dbReference type="PANTHER" id="PTHR10083">
    <property type="entry name" value="KUNITZ-TYPE PROTEASE INHIBITOR-RELATED"/>
    <property type="match status" value="1"/>
</dbReference>
<dbReference type="PANTHER" id="PTHR10083:SF373">
    <property type="entry name" value="SERINE PEPTIDASE INHIBITOR, KUNITZ TYPE, 2"/>
    <property type="match status" value="1"/>
</dbReference>
<keyword evidence="3" id="KW-1185">Reference proteome</keyword>
<dbReference type="CDD" id="cd22592">
    <property type="entry name" value="Kunitz_BPTI"/>
    <property type="match status" value="1"/>
</dbReference>
<sequence>MGGGRSSSEAFISLLPLCPRPLLLFLPRKAGFLLQAGHRLSPAQPLPEPLPGAWERQLFSAPATLLLHPAGVGKALSAPSFPQKPSCKATNMSRLCLSIALLVLLGTLVACTPEGEPSNQAQVADPVDGAVITILITDPEPVPVPAALRPAFCLEPPYTGPCRALFIRYFYNAKSGLCETFAYGGCRRKQNNFLDKEDCISTCGGRNRARESWAAGLP</sequence>
<dbReference type="Proteomes" id="UP000252040">
    <property type="component" value="Unplaced"/>
</dbReference>
<dbReference type="InterPro" id="IPR036880">
    <property type="entry name" value="Kunitz_BPTI_sf"/>
</dbReference>
<dbReference type="InParanoid" id="A0A341BIN9"/>
<dbReference type="InterPro" id="IPR020901">
    <property type="entry name" value="Prtase_inh_Kunz-CS"/>
</dbReference>
<dbReference type="PROSITE" id="PS00280">
    <property type="entry name" value="BPTI_KUNITZ_1"/>
    <property type="match status" value="1"/>
</dbReference>
<gene>
    <name evidence="4" type="primary">LOC112400874</name>
</gene>
<proteinExistence type="predicted"/>
<evidence type="ECO:0000313" key="4">
    <source>
        <dbReference type="RefSeq" id="XP_024602616.1"/>
    </source>
</evidence>
<dbReference type="PROSITE" id="PS50279">
    <property type="entry name" value="BPTI_KUNITZ_2"/>
    <property type="match status" value="1"/>
</dbReference>
<dbReference type="KEGG" id="nasi:112400874"/>
<dbReference type="Gene3D" id="4.10.410.10">
    <property type="entry name" value="Pancreatic trypsin inhibitor Kunitz domain"/>
    <property type="match status" value="1"/>
</dbReference>
<reference evidence="4" key="1">
    <citation type="submission" date="2025-08" db="UniProtKB">
        <authorList>
            <consortium name="RefSeq"/>
        </authorList>
    </citation>
    <scope>IDENTIFICATION</scope>
    <source>
        <tissue evidence="4">Meat</tissue>
    </source>
</reference>
<dbReference type="GO" id="GO:0005615">
    <property type="term" value="C:extracellular space"/>
    <property type="evidence" value="ECO:0007669"/>
    <property type="project" value="TreeGrafter"/>
</dbReference>
<dbReference type="PRINTS" id="PR00759">
    <property type="entry name" value="BASICPTASE"/>
</dbReference>
<dbReference type="InterPro" id="IPR002223">
    <property type="entry name" value="Kunitz_BPTI"/>
</dbReference>
<dbReference type="GeneID" id="112400874"/>
<evidence type="ECO:0000313" key="3">
    <source>
        <dbReference type="Proteomes" id="UP000252040"/>
    </source>
</evidence>
<dbReference type="SUPFAM" id="SSF57362">
    <property type="entry name" value="BPTI-like"/>
    <property type="match status" value="1"/>
</dbReference>